<dbReference type="EMBL" id="LRGB01023723">
    <property type="protein sequence ID" value="KZR96780.1"/>
    <property type="molecule type" value="Genomic_DNA"/>
</dbReference>
<dbReference type="AlphaFoldDB" id="A0A162BS74"/>
<accession>A0A162BS74</accession>
<comment type="caution">
    <text evidence="1">The sequence shown here is derived from an EMBL/GenBank/DDBJ whole genome shotgun (WGS) entry which is preliminary data.</text>
</comment>
<name>A0A162BS74_9CRUS</name>
<organism evidence="1 2">
    <name type="scientific">Daphnia magna</name>
    <dbReference type="NCBI Taxonomy" id="35525"/>
    <lineage>
        <taxon>Eukaryota</taxon>
        <taxon>Metazoa</taxon>
        <taxon>Ecdysozoa</taxon>
        <taxon>Arthropoda</taxon>
        <taxon>Crustacea</taxon>
        <taxon>Branchiopoda</taxon>
        <taxon>Diplostraca</taxon>
        <taxon>Cladocera</taxon>
        <taxon>Anomopoda</taxon>
        <taxon>Daphniidae</taxon>
        <taxon>Daphnia</taxon>
    </lineage>
</organism>
<proteinExistence type="predicted"/>
<feature type="non-terminal residue" evidence="1">
    <location>
        <position position="1"/>
    </location>
</feature>
<evidence type="ECO:0000313" key="1">
    <source>
        <dbReference type="EMBL" id="KZR96780.1"/>
    </source>
</evidence>
<gene>
    <name evidence="1" type="ORF">APZ42_008686</name>
</gene>
<sequence>GSSSTLPKRLLAVAADNEYEKHPSFNDATLGKFFLYEMLCWVFLFKREFLYVRYLWFLINYAQRASCVS</sequence>
<evidence type="ECO:0000313" key="2">
    <source>
        <dbReference type="Proteomes" id="UP000076858"/>
    </source>
</evidence>
<keyword evidence="2" id="KW-1185">Reference proteome</keyword>
<protein>
    <submittedName>
        <fullName evidence="1">Uncharacterized protein</fullName>
    </submittedName>
</protein>
<reference evidence="1 2" key="1">
    <citation type="submission" date="2016-03" db="EMBL/GenBank/DDBJ databases">
        <title>EvidentialGene: Evidence-directed Construction of Genes on Genomes.</title>
        <authorList>
            <person name="Gilbert D.G."/>
            <person name="Choi J.-H."/>
            <person name="Mockaitis K."/>
            <person name="Colbourne J."/>
            <person name="Pfrender M."/>
        </authorList>
    </citation>
    <scope>NUCLEOTIDE SEQUENCE [LARGE SCALE GENOMIC DNA]</scope>
    <source>
        <strain evidence="1 2">Xinb3</strain>
        <tissue evidence="1">Complete organism</tissue>
    </source>
</reference>
<feature type="non-terminal residue" evidence="1">
    <location>
        <position position="69"/>
    </location>
</feature>
<dbReference type="Proteomes" id="UP000076858">
    <property type="component" value="Unassembled WGS sequence"/>
</dbReference>